<dbReference type="InterPro" id="IPR036390">
    <property type="entry name" value="WH_DNA-bd_sf"/>
</dbReference>
<organism evidence="5 6">
    <name type="scientific">Pseudotabrizicola alkalilacus</name>
    <dbReference type="NCBI Taxonomy" id="2305252"/>
    <lineage>
        <taxon>Bacteria</taxon>
        <taxon>Pseudomonadati</taxon>
        <taxon>Pseudomonadota</taxon>
        <taxon>Alphaproteobacteria</taxon>
        <taxon>Rhodobacterales</taxon>
        <taxon>Paracoccaceae</taxon>
        <taxon>Pseudotabrizicola</taxon>
    </lineage>
</organism>
<feature type="domain" description="HTH gntR-type" evidence="4">
    <location>
        <begin position="18"/>
        <end position="86"/>
    </location>
</feature>
<dbReference type="Pfam" id="PF00392">
    <property type="entry name" value="GntR"/>
    <property type="match status" value="1"/>
</dbReference>
<keyword evidence="6" id="KW-1185">Reference proteome</keyword>
<dbReference type="PROSITE" id="PS50949">
    <property type="entry name" value="HTH_GNTR"/>
    <property type="match status" value="1"/>
</dbReference>
<dbReference type="RefSeq" id="WP_118152521.1">
    <property type="nucleotide sequence ID" value="NZ_QWEY01000006.1"/>
</dbReference>
<dbReference type="Gene3D" id="1.20.120.530">
    <property type="entry name" value="GntR ligand-binding domain-like"/>
    <property type="match status" value="1"/>
</dbReference>
<dbReference type="InterPro" id="IPR000524">
    <property type="entry name" value="Tscrpt_reg_HTH_GntR"/>
</dbReference>
<dbReference type="InterPro" id="IPR036388">
    <property type="entry name" value="WH-like_DNA-bd_sf"/>
</dbReference>
<dbReference type="Proteomes" id="UP000284547">
    <property type="component" value="Unassembled WGS sequence"/>
</dbReference>
<keyword evidence="3" id="KW-0804">Transcription</keyword>
<dbReference type="SMART" id="SM00895">
    <property type="entry name" value="FCD"/>
    <property type="match status" value="1"/>
</dbReference>
<comment type="caution">
    <text evidence="5">The sequence shown here is derived from an EMBL/GenBank/DDBJ whole genome shotgun (WGS) entry which is preliminary data.</text>
</comment>
<dbReference type="SUPFAM" id="SSF48008">
    <property type="entry name" value="GntR ligand-binding domain-like"/>
    <property type="match status" value="1"/>
</dbReference>
<evidence type="ECO:0000256" key="1">
    <source>
        <dbReference type="ARBA" id="ARBA00023015"/>
    </source>
</evidence>
<name>A0A411Z1E3_9RHOB</name>
<dbReference type="SMART" id="SM00345">
    <property type="entry name" value="HTH_GNTR"/>
    <property type="match status" value="1"/>
</dbReference>
<evidence type="ECO:0000256" key="2">
    <source>
        <dbReference type="ARBA" id="ARBA00023125"/>
    </source>
</evidence>
<dbReference type="EMBL" id="QWEY01000006">
    <property type="protein sequence ID" value="RGP36885.1"/>
    <property type="molecule type" value="Genomic_DNA"/>
</dbReference>
<accession>A0A411Z1E3</accession>
<evidence type="ECO:0000313" key="5">
    <source>
        <dbReference type="EMBL" id="RGP36885.1"/>
    </source>
</evidence>
<keyword evidence="2" id="KW-0238">DNA-binding</keyword>
<reference evidence="5 6" key="1">
    <citation type="submission" date="2018-08" db="EMBL/GenBank/DDBJ databases">
        <title>Flavobacterium tibetense sp. nov., isolated from a wetland YonghuCo on Tibetan Plateau.</title>
        <authorList>
            <person name="Phurbu D."/>
            <person name="Lu H."/>
            <person name="Xing P."/>
        </authorList>
    </citation>
    <scope>NUCLEOTIDE SEQUENCE [LARGE SCALE GENOMIC DNA]</scope>
    <source>
        <strain evidence="5 6">DJC</strain>
    </source>
</reference>
<dbReference type="InterPro" id="IPR008920">
    <property type="entry name" value="TF_FadR/GntR_C"/>
</dbReference>
<keyword evidence="1" id="KW-0805">Transcription regulation</keyword>
<sequence length="249" mass="27400">MSEPGSLVRALSGRQTARNYHSYVIAEVGLGIASGRFAVGSILPNDAEMMDSYGVSRTVLREALKTLEAKGLVEARAKVGTRVLSRSRWNLFDRSVLAWIQEAGPDAAFLASFTELRETIEMQTATLAATRRTAEQVRMLHYWLNQREAMTTLAEPYALAEFEFHRTLCEASQNPFLRAASGLVEFGVVQTTLARIRAGVTEFAAEKSAFYKALADGVTKGDASTVDKAMTAILAQDRHWTLHSDPPSR</sequence>
<evidence type="ECO:0000313" key="6">
    <source>
        <dbReference type="Proteomes" id="UP000284547"/>
    </source>
</evidence>
<gene>
    <name evidence="5" type="ORF">D1012_12075</name>
</gene>
<dbReference type="GO" id="GO:0003700">
    <property type="term" value="F:DNA-binding transcription factor activity"/>
    <property type="evidence" value="ECO:0007669"/>
    <property type="project" value="InterPro"/>
</dbReference>
<dbReference type="PANTHER" id="PTHR43537">
    <property type="entry name" value="TRANSCRIPTIONAL REGULATOR, GNTR FAMILY"/>
    <property type="match status" value="1"/>
</dbReference>
<proteinExistence type="predicted"/>
<dbReference type="Pfam" id="PF07729">
    <property type="entry name" value="FCD"/>
    <property type="match status" value="1"/>
</dbReference>
<evidence type="ECO:0000259" key="4">
    <source>
        <dbReference type="PROSITE" id="PS50949"/>
    </source>
</evidence>
<dbReference type="PANTHER" id="PTHR43537:SF44">
    <property type="entry name" value="GNTR FAMILY REGULATORY PROTEIN"/>
    <property type="match status" value="1"/>
</dbReference>
<dbReference type="GO" id="GO:0003677">
    <property type="term" value="F:DNA binding"/>
    <property type="evidence" value="ECO:0007669"/>
    <property type="project" value="UniProtKB-KW"/>
</dbReference>
<dbReference type="PRINTS" id="PR00035">
    <property type="entry name" value="HTHGNTR"/>
</dbReference>
<dbReference type="AlphaFoldDB" id="A0A411Z1E3"/>
<dbReference type="CDD" id="cd07377">
    <property type="entry name" value="WHTH_GntR"/>
    <property type="match status" value="1"/>
</dbReference>
<protein>
    <submittedName>
        <fullName evidence="5">FadR family transcriptional regulator</fullName>
    </submittedName>
</protein>
<dbReference type="OrthoDB" id="9028214at2"/>
<dbReference type="InterPro" id="IPR011711">
    <property type="entry name" value="GntR_C"/>
</dbReference>
<evidence type="ECO:0000256" key="3">
    <source>
        <dbReference type="ARBA" id="ARBA00023163"/>
    </source>
</evidence>
<dbReference type="Gene3D" id="1.10.10.10">
    <property type="entry name" value="Winged helix-like DNA-binding domain superfamily/Winged helix DNA-binding domain"/>
    <property type="match status" value="1"/>
</dbReference>
<dbReference type="SUPFAM" id="SSF46785">
    <property type="entry name" value="Winged helix' DNA-binding domain"/>
    <property type="match status" value="1"/>
</dbReference>